<comment type="caution">
    <text evidence="1">The sequence shown here is derived from an EMBL/GenBank/DDBJ whole genome shotgun (WGS) entry which is preliminary data.</text>
</comment>
<organism evidence="1 2">
    <name type="scientific">Hypoxylon rubiginosum</name>
    <dbReference type="NCBI Taxonomy" id="110542"/>
    <lineage>
        <taxon>Eukaryota</taxon>
        <taxon>Fungi</taxon>
        <taxon>Dikarya</taxon>
        <taxon>Ascomycota</taxon>
        <taxon>Pezizomycotina</taxon>
        <taxon>Sordariomycetes</taxon>
        <taxon>Xylariomycetidae</taxon>
        <taxon>Xylariales</taxon>
        <taxon>Hypoxylaceae</taxon>
        <taxon>Hypoxylon</taxon>
    </lineage>
</organism>
<evidence type="ECO:0000313" key="1">
    <source>
        <dbReference type="EMBL" id="KAI4869731.1"/>
    </source>
</evidence>
<dbReference type="Proteomes" id="UP001497700">
    <property type="component" value="Unassembled WGS sequence"/>
</dbReference>
<dbReference type="EMBL" id="MU393428">
    <property type="protein sequence ID" value="KAI4869731.1"/>
    <property type="molecule type" value="Genomic_DNA"/>
</dbReference>
<sequence>MQFSVFVLSLTIHHVGVFASLWIFLPKYCLSFDRLLLLFFSLPLGPGFLGEFAGRSNEISPQEPRQELRKHHGKAIQGVYILLLEWDGFRRCDSTCKFRNSIYDANLQVVRKLTRSKSDIRTVMRANTM</sequence>
<gene>
    <name evidence="1" type="ORF">F4820DRAFT_365421</name>
</gene>
<accession>A0ACB9ZDU0</accession>
<reference evidence="1 2" key="1">
    <citation type="journal article" date="2022" name="New Phytol.">
        <title>Ecological generalism drives hyperdiversity of secondary metabolite gene clusters in xylarialean endophytes.</title>
        <authorList>
            <person name="Franco M.E.E."/>
            <person name="Wisecaver J.H."/>
            <person name="Arnold A.E."/>
            <person name="Ju Y.M."/>
            <person name="Slot J.C."/>
            <person name="Ahrendt S."/>
            <person name="Moore L.P."/>
            <person name="Eastman K.E."/>
            <person name="Scott K."/>
            <person name="Konkel Z."/>
            <person name="Mondo S.J."/>
            <person name="Kuo A."/>
            <person name="Hayes R.D."/>
            <person name="Haridas S."/>
            <person name="Andreopoulos B."/>
            <person name="Riley R."/>
            <person name="LaButti K."/>
            <person name="Pangilinan J."/>
            <person name="Lipzen A."/>
            <person name="Amirebrahimi M."/>
            <person name="Yan J."/>
            <person name="Adam C."/>
            <person name="Keymanesh K."/>
            <person name="Ng V."/>
            <person name="Louie K."/>
            <person name="Northen T."/>
            <person name="Drula E."/>
            <person name="Henrissat B."/>
            <person name="Hsieh H.M."/>
            <person name="Youens-Clark K."/>
            <person name="Lutzoni F."/>
            <person name="Miadlikowska J."/>
            <person name="Eastwood D.C."/>
            <person name="Hamelin R.C."/>
            <person name="Grigoriev I.V."/>
            <person name="U'Ren J.M."/>
        </authorList>
    </citation>
    <scope>NUCLEOTIDE SEQUENCE [LARGE SCALE GENOMIC DNA]</scope>
    <source>
        <strain evidence="1 2">CBS 119005</strain>
    </source>
</reference>
<proteinExistence type="predicted"/>
<name>A0ACB9ZDU0_9PEZI</name>
<protein>
    <submittedName>
        <fullName evidence="1">Uncharacterized protein</fullName>
    </submittedName>
</protein>
<evidence type="ECO:0000313" key="2">
    <source>
        <dbReference type="Proteomes" id="UP001497700"/>
    </source>
</evidence>
<keyword evidence="2" id="KW-1185">Reference proteome</keyword>